<feature type="non-terminal residue" evidence="2">
    <location>
        <position position="558"/>
    </location>
</feature>
<name>A0A9N9F4S9_9GLOM</name>
<dbReference type="EMBL" id="CAJVPQ010000770">
    <property type="protein sequence ID" value="CAG8508953.1"/>
    <property type="molecule type" value="Genomic_DNA"/>
</dbReference>
<evidence type="ECO:0000313" key="3">
    <source>
        <dbReference type="Proteomes" id="UP000789570"/>
    </source>
</evidence>
<reference evidence="2" key="1">
    <citation type="submission" date="2021-06" db="EMBL/GenBank/DDBJ databases">
        <authorList>
            <person name="Kallberg Y."/>
            <person name="Tangrot J."/>
            <person name="Rosling A."/>
        </authorList>
    </citation>
    <scope>NUCLEOTIDE SEQUENCE</scope>
    <source>
        <strain evidence="2">UK204</strain>
    </source>
</reference>
<feature type="compositionally biased region" description="Polar residues" evidence="1">
    <location>
        <begin position="293"/>
        <end position="309"/>
    </location>
</feature>
<gene>
    <name evidence="2" type="ORF">FCALED_LOCUS4095</name>
</gene>
<comment type="caution">
    <text evidence="2">The sequence shown here is derived from an EMBL/GenBank/DDBJ whole genome shotgun (WGS) entry which is preliminary data.</text>
</comment>
<dbReference type="Proteomes" id="UP000789570">
    <property type="component" value="Unassembled WGS sequence"/>
</dbReference>
<keyword evidence="3" id="KW-1185">Reference proteome</keyword>
<organism evidence="2 3">
    <name type="scientific">Funneliformis caledonium</name>
    <dbReference type="NCBI Taxonomy" id="1117310"/>
    <lineage>
        <taxon>Eukaryota</taxon>
        <taxon>Fungi</taxon>
        <taxon>Fungi incertae sedis</taxon>
        <taxon>Mucoromycota</taxon>
        <taxon>Glomeromycotina</taxon>
        <taxon>Glomeromycetes</taxon>
        <taxon>Glomerales</taxon>
        <taxon>Glomeraceae</taxon>
        <taxon>Funneliformis</taxon>
    </lineage>
</organism>
<feature type="region of interest" description="Disordered" evidence="1">
    <location>
        <begin position="293"/>
        <end position="317"/>
    </location>
</feature>
<accession>A0A9N9F4S9</accession>
<dbReference type="AlphaFoldDB" id="A0A9N9F4S9"/>
<evidence type="ECO:0000256" key="1">
    <source>
        <dbReference type="SAM" id="MobiDB-lite"/>
    </source>
</evidence>
<sequence>MHKQICLECHGMKMGLAMRLVKFTKECKEKKKCTFSTYRSLKEVLVKYDIKSSSITSISQFEPVSRHIDEENLAFKFCIEDILYEIKNMGPVIDSNEAMRYKCISTIFYTTISILESLVILSQMEVSSEESSGCVDYAIKRVIDNLLEEIICIMKGKQNLPGIGIAQNLIQCKSSCEINLNMLKKKRTADEAFEEYEYIYGIVMTDTLKNSTDLRNNVKRILEVIVCLLKDMVSVSEEPLLAPSYNLLSGPAGAIALLIKELICKVQVTESLYELEKSEKKSFQEKNDLQTTKATYANEPQNPISTSEESFQEKNDLQTAEATYTNEPQNPILTSEESFQEINLQSVEVTNSQNPISTSEKIFQEINLQLAKATNSQNHIRFLSSEINTHLSENASQKLHYYGPTKGSVLTKKKKQSADSLSSTQAVISEGISCLVAFYHFGEKKGGMRFHLTSCMLEGKKKQMPQFIRKVQRRKIAKVAKMFTKQVVVKNELEILFAKQEAMKKELEILFTKKDVVKKELEVAQDSVILGAYHHIDDYYKNYHKASTLLLKRKLFEN</sequence>
<evidence type="ECO:0000313" key="2">
    <source>
        <dbReference type="EMBL" id="CAG8508953.1"/>
    </source>
</evidence>
<protein>
    <submittedName>
        <fullName evidence="2">3996_t:CDS:1</fullName>
    </submittedName>
</protein>
<dbReference type="OrthoDB" id="2338242at2759"/>
<proteinExistence type="predicted"/>